<feature type="signal peptide" evidence="1">
    <location>
        <begin position="1"/>
        <end position="41"/>
    </location>
</feature>
<proteinExistence type="predicted"/>
<dbReference type="EMBL" id="CAJVCH010439810">
    <property type="protein sequence ID" value="CAG7819111.1"/>
    <property type="molecule type" value="Genomic_DNA"/>
</dbReference>
<reference evidence="2" key="1">
    <citation type="submission" date="2021-06" db="EMBL/GenBank/DDBJ databases">
        <authorList>
            <person name="Hodson N. C."/>
            <person name="Mongue J. A."/>
            <person name="Jaron S. K."/>
        </authorList>
    </citation>
    <scope>NUCLEOTIDE SEQUENCE</scope>
</reference>
<comment type="caution">
    <text evidence="2">The sequence shown here is derived from an EMBL/GenBank/DDBJ whole genome shotgun (WGS) entry which is preliminary data.</text>
</comment>
<evidence type="ECO:0000313" key="3">
    <source>
        <dbReference type="Proteomes" id="UP000708208"/>
    </source>
</evidence>
<sequence>MGLIGQKICSALLSNPITSNWKNIHTSMLLVLSVTLTLCQARPNPVVESNNGFDTNNLLKNSLSFQQFLLNADKTSETDIISRVNQLPDSREKLLETQVETDEGSFDSRLRSGPNEELEVDVTETEKPSTFINKSVGAESTANHKKENKLQESPDVGLIVIGKRPEPDTELDDGIALPIGNTPTSGNTYVDIKASPFLVSPPVAPELFKIHNKPLSLLEELGPLF</sequence>
<gene>
    <name evidence="2" type="ORF">AFUS01_LOCUS29581</name>
</gene>
<organism evidence="2 3">
    <name type="scientific">Allacma fusca</name>
    <dbReference type="NCBI Taxonomy" id="39272"/>
    <lineage>
        <taxon>Eukaryota</taxon>
        <taxon>Metazoa</taxon>
        <taxon>Ecdysozoa</taxon>
        <taxon>Arthropoda</taxon>
        <taxon>Hexapoda</taxon>
        <taxon>Collembola</taxon>
        <taxon>Symphypleona</taxon>
        <taxon>Sminthuridae</taxon>
        <taxon>Allacma</taxon>
    </lineage>
</organism>
<evidence type="ECO:0000313" key="2">
    <source>
        <dbReference type="EMBL" id="CAG7819111.1"/>
    </source>
</evidence>
<protein>
    <submittedName>
        <fullName evidence="2">Uncharacterized protein</fullName>
    </submittedName>
</protein>
<accession>A0A8J2KSS2</accession>
<name>A0A8J2KSS2_9HEXA</name>
<dbReference type="AlphaFoldDB" id="A0A8J2KSS2"/>
<keyword evidence="3" id="KW-1185">Reference proteome</keyword>
<keyword evidence="1" id="KW-0732">Signal</keyword>
<evidence type="ECO:0000256" key="1">
    <source>
        <dbReference type="SAM" id="SignalP"/>
    </source>
</evidence>
<dbReference type="Proteomes" id="UP000708208">
    <property type="component" value="Unassembled WGS sequence"/>
</dbReference>
<feature type="chain" id="PRO_5035309966" evidence="1">
    <location>
        <begin position="42"/>
        <end position="225"/>
    </location>
</feature>